<proteinExistence type="inferred from homology"/>
<dbReference type="Pfam" id="PF07765">
    <property type="entry name" value="KIP1"/>
    <property type="match status" value="1"/>
</dbReference>
<accession>A0AAE1T7B4</accession>
<dbReference type="Proteomes" id="UP001289374">
    <property type="component" value="Unassembled WGS sequence"/>
</dbReference>
<feature type="coiled-coil region" evidence="3">
    <location>
        <begin position="452"/>
        <end position="542"/>
    </location>
</feature>
<protein>
    <submittedName>
        <fullName evidence="6">Protein NETWORKED 4A</fullName>
    </submittedName>
</protein>
<feature type="coiled-coil region" evidence="3">
    <location>
        <begin position="238"/>
        <end position="366"/>
    </location>
</feature>
<feature type="domain" description="NAB" evidence="5">
    <location>
        <begin position="39"/>
        <end position="118"/>
    </location>
</feature>
<reference evidence="6" key="2">
    <citation type="journal article" date="2024" name="Plant">
        <title>Genomic evolution and insights into agronomic trait innovations of Sesamum species.</title>
        <authorList>
            <person name="Miao H."/>
            <person name="Wang L."/>
            <person name="Qu L."/>
            <person name="Liu H."/>
            <person name="Sun Y."/>
            <person name="Le M."/>
            <person name="Wang Q."/>
            <person name="Wei S."/>
            <person name="Zheng Y."/>
            <person name="Lin W."/>
            <person name="Duan Y."/>
            <person name="Cao H."/>
            <person name="Xiong S."/>
            <person name="Wang X."/>
            <person name="Wei L."/>
            <person name="Li C."/>
            <person name="Ma Q."/>
            <person name="Ju M."/>
            <person name="Zhao R."/>
            <person name="Li G."/>
            <person name="Mu C."/>
            <person name="Tian Q."/>
            <person name="Mei H."/>
            <person name="Zhang T."/>
            <person name="Gao T."/>
            <person name="Zhang H."/>
        </authorList>
    </citation>
    <scope>NUCLEOTIDE SEQUENCE</scope>
    <source>
        <strain evidence="6">K16</strain>
    </source>
</reference>
<evidence type="ECO:0000256" key="3">
    <source>
        <dbReference type="SAM" id="Coils"/>
    </source>
</evidence>
<feature type="compositionally biased region" description="Low complexity" evidence="4">
    <location>
        <begin position="180"/>
        <end position="197"/>
    </location>
</feature>
<name>A0AAE1T7B4_9LAMI</name>
<dbReference type="GO" id="GO:0005774">
    <property type="term" value="C:vacuolar membrane"/>
    <property type="evidence" value="ECO:0007669"/>
    <property type="project" value="TreeGrafter"/>
</dbReference>
<organism evidence="6 7">
    <name type="scientific">Sesamum angolense</name>
    <dbReference type="NCBI Taxonomy" id="2727404"/>
    <lineage>
        <taxon>Eukaryota</taxon>
        <taxon>Viridiplantae</taxon>
        <taxon>Streptophyta</taxon>
        <taxon>Embryophyta</taxon>
        <taxon>Tracheophyta</taxon>
        <taxon>Spermatophyta</taxon>
        <taxon>Magnoliopsida</taxon>
        <taxon>eudicotyledons</taxon>
        <taxon>Gunneridae</taxon>
        <taxon>Pentapetalae</taxon>
        <taxon>asterids</taxon>
        <taxon>lamiids</taxon>
        <taxon>Lamiales</taxon>
        <taxon>Pedaliaceae</taxon>
        <taxon>Sesamum</taxon>
    </lineage>
</organism>
<gene>
    <name evidence="6" type="ORF">Sango_2825500</name>
</gene>
<feature type="region of interest" description="Disordered" evidence="4">
    <location>
        <begin position="162"/>
        <end position="210"/>
    </location>
</feature>
<dbReference type="InterPro" id="IPR011684">
    <property type="entry name" value="NAB"/>
</dbReference>
<evidence type="ECO:0000313" key="7">
    <source>
        <dbReference type="Proteomes" id="UP001289374"/>
    </source>
</evidence>
<dbReference type="PANTHER" id="PTHR32258">
    <property type="entry name" value="PROTEIN NETWORKED 4A"/>
    <property type="match status" value="1"/>
</dbReference>
<evidence type="ECO:0000256" key="4">
    <source>
        <dbReference type="SAM" id="MobiDB-lite"/>
    </source>
</evidence>
<reference evidence="6" key="1">
    <citation type="submission" date="2020-06" db="EMBL/GenBank/DDBJ databases">
        <authorList>
            <person name="Li T."/>
            <person name="Hu X."/>
            <person name="Zhang T."/>
            <person name="Song X."/>
            <person name="Zhang H."/>
            <person name="Dai N."/>
            <person name="Sheng W."/>
            <person name="Hou X."/>
            <person name="Wei L."/>
        </authorList>
    </citation>
    <scope>NUCLEOTIDE SEQUENCE</scope>
    <source>
        <strain evidence="6">K16</strain>
        <tissue evidence="6">Leaf</tissue>
    </source>
</reference>
<evidence type="ECO:0000259" key="5">
    <source>
        <dbReference type="PROSITE" id="PS51774"/>
    </source>
</evidence>
<dbReference type="InterPro" id="IPR051861">
    <property type="entry name" value="NET_actin-binding_domain"/>
</dbReference>
<evidence type="ECO:0000313" key="6">
    <source>
        <dbReference type="EMBL" id="KAK4382908.1"/>
    </source>
</evidence>
<sequence>MESDWTWQDSLGKLLVFFSSFVRFSDVWVKMETEERTLDSPWWNSQIRLGNSEWLAENVEGLDQSIKEMLLLIENGDFPVENVDGNHSKQSELVARIKEIFQRHHLLADHYNKLTGELSSYIQSANEIKNYEKTTLGPQPPFVTPEKKLVMHNAEGQVVGSDFSLSSGGGISDATPNEGSESSSLSSDSDSEAYFSSRNEHSSSRPSAKMLKHDNINLETEMEGVAALTDQEHNCGDYETLLRQITNYEKELKVSKEKFKFAEEEIAKLKSELQNNEAVTAKMGSLEAQLVSEKNQIKLHEAEIEKENRRSLMLQRQVVDLEAKLEFEKRQFQELQESVVKYTAKLSDSDLEIRKLNAELQDASGNFALEKWQLESSVSKLSESLALHEALTKEQQMQYNFLTDLFKKCEAEKLEMEKNQLALKISLQVEIEDLHVELFKKKLLVDTLNKDMDGLKLKFDMLMAEKDELNSKLQSLTADLSARDNQIQCLEHNLHDLHSENKRLSEGSDCANKLTAELKSKIDELQKEVEIKAAVISEAAEEKREAIRQLCFSVDHFKSAYAELRHAYVIGKRPTAAVS</sequence>
<evidence type="ECO:0000256" key="2">
    <source>
        <dbReference type="ARBA" id="ARBA00038006"/>
    </source>
</evidence>
<keyword evidence="7" id="KW-1185">Reference proteome</keyword>
<dbReference type="AlphaFoldDB" id="A0AAE1T7B4"/>
<keyword evidence="1 3" id="KW-0175">Coiled coil</keyword>
<evidence type="ECO:0000256" key="1">
    <source>
        <dbReference type="ARBA" id="ARBA00023054"/>
    </source>
</evidence>
<dbReference type="EMBL" id="JACGWL010000630">
    <property type="protein sequence ID" value="KAK4382908.1"/>
    <property type="molecule type" value="Genomic_DNA"/>
</dbReference>
<dbReference type="PROSITE" id="PS51774">
    <property type="entry name" value="NAB"/>
    <property type="match status" value="1"/>
</dbReference>
<comment type="caution">
    <text evidence="6">The sequence shown here is derived from an EMBL/GenBank/DDBJ whole genome shotgun (WGS) entry which is preliminary data.</text>
</comment>
<comment type="similarity">
    <text evidence="2">Belongs to the NET family.</text>
</comment>
<dbReference type="PANTHER" id="PTHR32258:SF14">
    <property type="entry name" value="GB|AAF19561.1"/>
    <property type="match status" value="1"/>
</dbReference>
<dbReference type="GO" id="GO:0003779">
    <property type="term" value="F:actin binding"/>
    <property type="evidence" value="ECO:0007669"/>
    <property type="project" value="InterPro"/>
</dbReference>